<dbReference type="Proteomes" id="UP000190848">
    <property type="component" value="Chromosome"/>
</dbReference>
<name>A0AAU8UQ11_9FLAO</name>
<protein>
    <submittedName>
        <fullName evidence="1">Uncharacterized protein</fullName>
    </submittedName>
</protein>
<reference evidence="1 2" key="1">
    <citation type="submission" date="2016-07" db="EMBL/GenBank/DDBJ databases">
        <title>Revisiting the taxonomy of the Elizabethkingia Genus using Whole-Genome Sequencing, Optical Mapping, and MALDI-TOF, along with proposal of three novel Elizabethkingia species: Elizabethkingia bruuniana sp. nov., Elizabethkingia ursingii sp. nov., and Elizabethkingia occulta sp. nov.</title>
        <authorList>
            <person name="Nicholson A.C."/>
        </authorList>
    </citation>
    <scope>NUCLEOTIDE SEQUENCE [LARGE SCALE GENOMIC DNA]</scope>
    <source>
        <strain evidence="1 2">F3201</strain>
    </source>
</reference>
<organism evidence="1 2">
    <name type="scientific">Elizabethkingia anophelis</name>
    <dbReference type="NCBI Taxonomy" id="1117645"/>
    <lineage>
        <taxon>Bacteria</taxon>
        <taxon>Pseudomonadati</taxon>
        <taxon>Bacteroidota</taxon>
        <taxon>Flavobacteriia</taxon>
        <taxon>Flavobacteriales</taxon>
        <taxon>Weeksellaceae</taxon>
        <taxon>Elizabethkingia</taxon>
    </lineage>
</organism>
<dbReference type="AlphaFoldDB" id="A0AAU8UQ11"/>
<dbReference type="EMBL" id="CP016374">
    <property type="protein sequence ID" value="AQX00338.1"/>
    <property type="molecule type" value="Genomic_DNA"/>
</dbReference>
<sequence length="140" mass="16095">MIQKAFIITTLILGTTLFSAQTKINMEGKSFTGFITSMCVETTLPDPCAGHTDEMELHFKKDVVEIVSVRYKCNKTHRKSVFSKWRWLSGNQIKVEKLNYENQPFISGNILYVKNNQLIGKHGSGFTRDFTFEPLVKKRK</sequence>
<proteinExistence type="predicted"/>
<accession>A0AAU8UQ11</accession>
<gene>
    <name evidence="1" type="ORF">BBD32_02090</name>
</gene>
<evidence type="ECO:0000313" key="2">
    <source>
        <dbReference type="Proteomes" id="UP000190848"/>
    </source>
</evidence>
<evidence type="ECO:0000313" key="1">
    <source>
        <dbReference type="EMBL" id="AQX00338.1"/>
    </source>
</evidence>
<dbReference type="RefSeq" id="WP_034848889.1">
    <property type="nucleotide sequence ID" value="NZ_CP016374.1"/>
</dbReference>